<keyword evidence="4 10" id="KW-0547">Nucleotide-binding</keyword>
<comment type="subunit">
    <text evidence="1 10">Monomer.</text>
</comment>
<evidence type="ECO:0000256" key="8">
    <source>
        <dbReference type="ARBA" id="ARBA00023146"/>
    </source>
</evidence>
<dbReference type="Proteomes" id="UP000586827">
    <property type="component" value="Unassembled WGS sequence"/>
</dbReference>
<keyword evidence="14" id="KW-1185">Reference proteome</keyword>
<dbReference type="CDD" id="cd00672">
    <property type="entry name" value="CysRS_core"/>
    <property type="match status" value="1"/>
</dbReference>
<dbReference type="GO" id="GO:0006423">
    <property type="term" value="P:cysteinyl-tRNA aminoacylation"/>
    <property type="evidence" value="ECO:0007669"/>
    <property type="project" value="UniProtKB-UniRule"/>
</dbReference>
<dbReference type="PRINTS" id="PR00983">
    <property type="entry name" value="TRNASYNTHCYS"/>
</dbReference>
<feature type="binding site" evidence="10">
    <location>
        <position position="298"/>
    </location>
    <ligand>
        <name>ATP</name>
        <dbReference type="ChEBI" id="CHEBI:30616"/>
    </ligand>
</feature>
<dbReference type="InterPro" id="IPR032678">
    <property type="entry name" value="tRNA-synt_1_cat_dom"/>
</dbReference>
<gene>
    <name evidence="10" type="primary">cysS</name>
    <name evidence="13" type="ORF">HLB23_28185</name>
</gene>
<dbReference type="PANTHER" id="PTHR10890:SF3">
    <property type="entry name" value="CYSTEINE--TRNA LIGASE, CYTOPLASMIC"/>
    <property type="match status" value="1"/>
</dbReference>
<dbReference type="EMBL" id="JABELX010000011">
    <property type="protein sequence ID" value="NNH73686.1"/>
    <property type="molecule type" value="Genomic_DNA"/>
</dbReference>
<dbReference type="GO" id="GO:0005829">
    <property type="term" value="C:cytosol"/>
    <property type="evidence" value="ECO:0007669"/>
    <property type="project" value="TreeGrafter"/>
</dbReference>
<sequence length="522" mass="58307">MRGTGAHNDDERRRTPVRLFNSLNRRLEVFTPMHGNAARVYTCGPTVYNYAHIGNLRAYLFADTLRRTLQWNGYDVTHVINITDVGHLTSDEDAGDDKVELAARSKKSSVYDITEKYTSAFFDDLEALNIRPAAMYPRATQHIQEIIEFIRVLDRRGYTYELKGGLYFDTSKVSNYGQLGALDLESQLAGARVAADPDKRQPWDFSLWRLSPPDGTRLMEWDSPWGKGFPGWHVECSVMSLKYLDGPFDIHTGGIDHRQVHHPNEMAQNQGYLGDSEPGARLWAHSEFLIMKDRKMSKSTGDFWRLSSLVDRGVHPLAYRLFLFQAHYRSQVDFSMEAVVAARVLLERILRRVAALVAEAGEDGAGLAMLSRQAASTTGGSYDYLRSCYEDGLGTAGQQAIREFAEAVSDDLGTPRALAVLSSVLSDQDIPALDALKVIGVFDLVLGLDLLTLDPRDLVIRPADAPLGNDDVEALVAARQQARAARDWQRADEARDRLTEAGVLVQDGTATVPTTWSWQIRD</sequence>
<reference evidence="13 14" key="1">
    <citation type="submission" date="2020-05" db="EMBL/GenBank/DDBJ databases">
        <title>MicrobeNet Type strains.</title>
        <authorList>
            <person name="Nicholson A.C."/>
        </authorList>
    </citation>
    <scope>NUCLEOTIDE SEQUENCE [LARGE SCALE GENOMIC DNA]</scope>
    <source>
        <strain evidence="13 14">JCM 3224</strain>
    </source>
</reference>
<dbReference type="InterPro" id="IPR056411">
    <property type="entry name" value="CysS_C"/>
</dbReference>
<dbReference type="GO" id="GO:0008270">
    <property type="term" value="F:zinc ion binding"/>
    <property type="evidence" value="ECO:0007669"/>
    <property type="project" value="UniProtKB-UniRule"/>
</dbReference>
<evidence type="ECO:0000256" key="6">
    <source>
        <dbReference type="ARBA" id="ARBA00022840"/>
    </source>
</evidence>
<dbReference type="HAMAP" id="MF_00041">
    <property type="entry name" value="Cys_tRNA_synth"/>
    <property type="match status" value="1"/>
</dbReference>
<dbReference type="Pfam" id="PF23493">
    <property type="entry name" value="CysS_C"/>
    <property type="match status" value="1"/>
</dbReference>
<dbReference type="SUPFAM" id="SSF52374">
    <property type="entry name" value="Nucleotidylyl transferase"/>
    <property type="match status" value="1"/>
</dbReference>
<protein>
    <recommendedName>
        <fullName evidence="10">Cysteine--tRNA ligase</fullName>
        <ecNumber evidence="10">6.1.1.16</ecNumber>
    </recommendedName>
    <alternativeName>
        <fullName evidence="10">Cysteinyl-tRNA synthetase</fullName>
        <shortName evidence="10">CysRS</shortName>
    </alternativeName>
</protein>
<keyword evidence="3 10" id="KW-0479">Metal-binding</keyword>
<evidence type="ECO:0000256" key="3">
    <source>
        <dbReference type="ARBA" id="ARBA00022723"/>
    </source>
</evidence>
<keyword evidence="7 10" id="KW-0648">Protein biosynthesis</keyword>
<evidence type="ECO:0000313" key="14">
    <source>
        <dbReference type="Proteomes" id="UP000586827"/>
    </source>
</evidence>
<dbReference type="GO" id="GO:0004817">
    <property type="term" value="F:cysteine-tRNA ligase activity"/>
    <property type="evidence" value="ECO:0007669"/>
    <property type="project" value="UniProtKB-UniRule"/>
</dbReference>
<dbReference type="Pfam" id="PF01406">
    <property type="entry name" value="tRNA-synt_1e"/>
    <property type="match status" value="1"/>
</dbReference>
<keyword evidence="2 10" id="KW-0436">Ligase</keyword>
<dbReference type="AlphaFoldDB" id="A0A849C7E7"/>
<dbReference type="InterPro" id="IPR015803">
    <property type="entry name" value="Cys-tRNA-ligase"/>
</dbReference>
<dbReference type="NCBIfam" id="TIGR00435">
    <property type="entry name" value="cysS"/>
    <property type="match status" value="1"/>
</dbReference>
<evidence type="ECO:0000256" key="9">
    <source>
        <dbReference type="ARBA" id="ARBA00047398"/>
    </source>
</evidence>
<feature type="domain" description="tRNA synthetases class I catalytic" evidence="11">
    <location>
        <begin position="30"/>
        <end position="342"/>
    </location>
</feature>
<dbReference type="EC" id="6.1.1.16" evidence="10"/>
<dbReference type="SUPFAM" id="SSF47323">
    <property type="entry name" value="Anticodon-binding domain of a subclass of class I aminoacyl-tRNA synthetases"/>
    <property type="match status" value="1"/>
</dbReference>
<dbReference type="InterPro" id="IPR024909">
    <property type="entry name" value="Cys-tRNA/MSH_ligase"/>
</dbReference>
<feature type="domain" description="Cysteinyl-tRNA ligase anticodon binding" evidence="12">
    <location>
        <begin position="470"/>
        <end position="508"/>
    </location>
</feature>
<dbReference type="InterPro" id="IPR009080">
    <property type="entry name" value="tRNAsynth_Ia_anticodon-bd"/>
</dbReference>
<organism evidence="13 14">
    <name type="scientific">Nocardia uniformis</name>
    <dbReference type="NCBI Taxonomy" id="53432"/>
    <lineage>
        <taxon>Bacteria</taxon>
        <taxon>Bacillati</taxon>
        <taxon>Actinomycetota</taxon>
        <taxon>Actinomycetes</taxon>
        <taxon>Mycobacteriales</taxon>
        <taxon>Nocardiaceae</taxon>
        <taxon>Nocardia</taxon>
    </lineage>
</organism>
<name>A0A849C7E7_9NOCA</name>
<dbReference type="InterPro" id="IPR014729">
    <property type="entry name" value="Rossmann-like_a/b/a_fold"/>
</dbReference>
<feature type="short sequence motif" description="'KMSKS' region" evidence="10">
    <location>
        <begin position="295"/>
        <end position="299"/>
    </location>
</feature>
<comment type="cofactor">
    <cofactor evidence="10">
        <name>Zn(2+)</name>
        <dbReference type="ChEBI" id="CHEBI:29105"/>
    </cofactor>
    <text evidence="10">Binds 1 zinc ion per subunit.</text>
</comment>
<evidence type="ECO:0000256" key="10">
    <source>
        <dbReference type="HAMAP-Rule" id="MF_00041"/>
    </source>
</evidence>
<dbReference type="RefSeq" id="WP_067522076.1">
    <property type="nucleotide sequence ID" value="NZ_JABELX010000011.1"/>
</dbReference>
<dbReference type="Gene3D" id="1.20.120.1910">
    <property type="entry name" value="Cysteine-tRNA ligase, C-terminal anti-codon recognition domain"/>
    <property type="match status" value="1"/>
</dbReference>
<keyword evidence="8 10" id="KW-0030">Aminoacyl-tRNA synthetase</keyword>
<keyword evidence="5 10" id="KW-0862">Zinc</keyword>
<feature type="short sequence motif" description="'HIGH' region" evidence="10">
    <location>
        <begin position="45"/>
        <end position="55"/>
    </location>
</feature>
<evidence type="ECO:0000259" key="11">
    <source>
        <dbReference type="Pfam" id="PF01406"/>
    </source>
</evidence>
<evidence type="ECO:0000256" key="4">
    <source>
        <dbReference type="ARBA" id="ARBA00022741"/>
    </source>
</evidence>
<keyword evidence="6 10" id="KW-0067">ATP-binding</keyword>
<comment type="caution">
    <text evidence="13">The sequence shown here is derived from an EMBL/GenBank/DDBJ whole genome shotgun (WGS) entry which is preliminary data.</text>
</comment>
<evidence type="ECO:0000259" key="12">
    <source>
        <dbReference type="Pfam" id="PF23493"/>
    </source>
</evidence>
<accession>A0A849C7E7</accession>
<comment type="catalytic activity">
    <reaction evidence="9 10">
        <text>tRNA(Cys) + L-cysteine + ATP = L-cysteinyl-tRNA(Cys) + AMP + diphosphate</text>
        <dbReference type="Rhea" id="RHEA:17773"/>
        <dbReference type="Rhea" id="RHEA-COMP:9661"/>
        <dbReference type="Rhea" id="RHEA-COMP:9679"/>
        <dbReference type="ChEBI" id="CHEBI:30616"/>
        <dbReference type="ChEBI" id="CHEBI:33019"/>
        <dbReference type="ChEBI" id="CHEBI:35235"/>
        <dbReference type="ChEBI" id="CHEBI:78442"/>
        <dbReference type="ChEBI" id="CHEBI:78517"/>
        <dbReference type="ChEBI" id="CHEBI:456215"/>
        <dbReference type="EC" id="6.1.1.16"/>
    </reaction>
</comment>
<feature type="binding site" evidence="10">
    <location>
        <position position="261"/>
    </location>
    <ligand>
        <name>Zn(2+)</name>
        <dbReference type="ChEBI" id="CHEBI:29105"/>
    </ligand>
</feature>
<keyword evidence="10" id="KW-0963">Cytoplasm</keyword>
<dbReference type="Gene3D" id="3.40.50.620">
    <property type="entry name" value="HUPs"/>
    <property type="match status" value="1"/>
</dbReference>
<comment type="similarity">
    <text evidence="10">Belongs to the class-I aminoacyl-tRNA synthetase family.</text>
</comment>
<evidence type="ECO:0000313" key="13">
    <source>
        <dbReference type="EMBL" id="NNH73686.1"/>
    </source>
</evidence>
<evidence type="ECO:0000256" key="5">
    <source>
        <dbReference type="ARBA" id="ARBA00022833"/>
    </source>
</evidence>
<evidence type="ECO:0000256" key="7">
    <source>
        <dbReference type="ARBA" id="ARBA00022917"/>
    </source>
</evidence>
<evidence type="ECO:0000256" key="1">
    <source>
        <dbReference type="ARBA" id="ARBA00011245"/>
    </source>
</evidence>
<proteinExistence type="inferred from homology"/>
<feature type="binding site" evidence="10">
    <location>
        <position position="236"/>
    </location>
    <ligand>
        <name>Zn(2+)</name>
        <dbReference type="ChEBI" id="CHEBI:29105"/>
    </ligand>
</feature>
<feature type="binding site" evidence="10">
    <location>
        <position position="43"/>
    </location>
    <ligand>
        <name>Zn(2+)</name>
        <dbReference type="ChEBI" id="CHEBI:29105"/>
    </ligand>
</feature>
<evidence type="ECO:0000256" key="2">
    <source>
        <dbReference type="ARBA" id="ARBA00022598"/>
    </source>
</evidence>
<comment type="subcellular location">
    <subcellularLocation>
        <location evidence="10">Cytoplasm</location>
    </subcellularLocation>
</comment>
<dbReference type="PANTHER" id="PTHR10890">
    <property type="entry name" value="CYSTEINYL-TRNA SYNTHETASE"/>
    <property type="match status" value="1"/>
</dbReference>
<dbReference type="GO" id="GO:0005524">
    <property type="term" value="F:ATP binding"/>
    <property type="evidence" value="ECO:0007669"/>
    <property type="project" value="UniProtKB-UniRule"/>
</dbReference>
<feature type="binding site" evidence="10">
    <location>
        <position position="265"/>
    </location>
    <ligand>
        <name>Zn(2+)</name>
        <dbReference type="ChEBI" id="CHEBI:29105"/>
    </ligand>
</feature>